<keyword evidence="6" id="KW-1015">Disulfide bond</keyword>
<evidence type="ECO:0000256" key="3">
    <source>
        <dbReference type="ARBA" id="ARBA00014212"/>
    </source>
</evidence>
<feature type="signal peptide" evidence="9">
    <location>
        <begin position="1"/>
        <end position="21"/>
    </location>
</feature>
<evidence type="ECO:0000256" key="8">
    <source>
        <dbReference type="ARBA" id="ARBA00031934"/>
    </source>
</evidence>
<evidence type="ECO:0000256" key="4">
    <source>
        <dbReference type="ARBA" id="ARBA00022729"/>
    </source>
</evidence>
<keyword evidence="4 9" id="KW-0732">Signal</keyword>
<organism evidence="10">
    <name type="scientific">Blumeria graminis f. sp. tritici 96224</name>
    <dbReference type="NCBI Taxonomy" id="1268274"/>
    <lineage>
        <taxon>Eukaryota</taxon>
        <taxon>Fungi</taxon>
        <taxon>Dikarya</taxon>
        <taxon>Ascomycota</taxon>
        <taxon>Pezizomycotina</taxon>
        <taxon>Leotiomycetes</taxon>
        <taxon>Erysiphales</taxon>
        <taxon>Erysiphaceae</taxon>
        <taxon>Blumeria</taxon>
    </lineage>
</organism>
<accession>A0A381L710</accession>
<evidence type="ECO:0000256" key="7">
    <source>
        <dbReference type="ARBA" id="ARBA00023180"/>
    </source>
</evidence>
<keyword evidence="7" id="KW-0325">Glycoprotein</keyword>
<dbReference type="GO" id="GO:0008474">
    <property type="term" value="F:palmitoyl-(protein) hydrolase activity"/>
    <property type="evidence" value="ECO:0007669"/>
    <property type="project" value="UniProtKB-EC"/>
</dbReference>
<dbReference type="InterPro" id="IPR029058">
    <property type="entry name" value="AB_hydrolase_fold"/>
</dbReference>
<name>A0A381L710_BLUGR</name>
<dbReference type="Pfam" id="PF02089">
    <property type="entry name" value="Palm_thioest"/>
    <property type="match status" value="1"/>
</dbReference>
<evidence type="ECO:0000256" key="5">
    <source>
        <dbReference type="ARBA" id="ARBA00022801"/>
    </source>
</evidence>
<dbReference type="Gene3D" id="3.40.50.1820">
    <property type="entry name" value="alpha/beta hydrolase"/>
    <property type="match status" value="1"/>
</dbReference>
<evidence type="ECO:0000256" key="1">
    <source>
        <dbReference type="ARBA" id="ARBA00010758"/>
    </source>
</evidence>
<dbReference type="AlphaFoldDB" id="A0A381L710"/>
<dbReference type="PRINTS" id="PR00414">
    <property type="entry name" value="PPTHIESTRASE"/>
</dbReference>
<proteinExistence type="inferred from homology"/>
<evidence type="ECO:0000256" key="6">
    <source>
        <dbReference type="ARBA" id="ARBA00023157"/>
    </source>
</evidence>
<dbReference type="EC" id="3.1.2.22" evidence="2"/>
<dbReference type="FunFam" id="3.40.50.1820:FF:000107">
    <property type="entry name" value="Palmitoyl-protein thioesterase 1"/>
    <property type="match status" value="1"/>
</dbReference>
<dbReference type="EMBL" id="UIGY01000057">
    <property type="protein sequence ID" value="SUZ09714.1"/>
    <property type="molecule type" value="Genomic_DNA"/>
</dbReference>
<evidence type="ECO:0000313" key="10">
    <source>
        <dbReference type="EMBL" id="SUZ09714.1"/>
    </source>
</evidence>
<protein>
    <recommendedName>
        <fullName evidence="3">Palmitoyl-protein thioesterase 1</fullName>
        <ecNumber evidence="2">3.1.2.22</ecNumber>
    </recommendedName>
    <alternativeName>
        <fullName evidence="8">Palmitoyl-protein hydrolase 1</fullName>
    </alternativeName>
</protein>
<keyword evidence="5" id="KW-0378">Hydrolase</keyword>
<reference evidence="10" key="1">
    <citation type="submission" date="2018-07" db="EMBL/GenBank/DDBJ databases">
        <authorList>
            <person name="Quirk P.G."/>
            <person name="Krulwich T.A."/>
        </authorList>
    </citation>
    <scope>NUCLEOTIDE SEQUENCE</scope>
    <source>
        <strain evidence="10">96224</strain>
    </source>
</reference>
<feature type="chain" id="PRO_5016995893" description="Palmitoyl-protein thioesterase 1" evidence="9">
    <location>
        <begin position="22"/>
        <end position="336"/>
    </location>
</feature>
<gene>
    <name evidence="10" type="ORF">BGT96224V2_LOCUS2876</name>
</gene>
<dbReference type="PANTHER" id="PTHR11247">
    <property type="entry name" value="PALMITOYL-PROTEIN THIOESTERASE/DOLICHYLDIPHOSPHATASE 1"/>
    <property type="match status" value="1"/>
</dbReference>
<dbReference type="PANTHER" id="PTHR11247:SF8">
    <property type="entry name" value="PALMITOYL-PROTEIN THIOESTERASE 1"/>
    <property type="match status" value="1"/>
</dbReference>
<dbReference type="InterPro" id="IPR002472">
    <property type="entry name" value="Palm_thioest"/>
</dbReference>
<evidence type="ECO:0000256" key="2">
    <source>
        <dbReference type="ARBA" id="ARBA00012423"/>
    </source>
</evidence>
<evidence type="ECO:0000256" key="9">
    <source>
        <dbReference type="SAM" id="SignalP"/>
    </source>
</evidence>
<sequence>MVLLKAASLFTILGSKHLATAFVVPAQQSLETENSSNKYNQDDNDPLPLIIWHGLGDSYASESQASVAAAAQAVHPGTYVYHIRLNDDAKSDRSLSFFGNVSSQLEQVCADLASHPILSTAPAVDALGFSQGGQFLRGYIERCNNPPVRSLVTFGAQHSGISKIDVCARTDLLCKIALGVIRSNTWSSFIQSYLVPAQYLRDSSSPEAYEQYLANSNFLADINNERSFKNEMYRNNMARLERFAMYIFQNDETVVPKESGWFSEVNGSKVSSLRELPMYKEDWLGLRALDEKGALRFETSPGSHMELSNSVLKKAFEQNFGPYGRKFEGLMGQWEL</sequence>
<dbReference type="SUPFAM" id="SSF53474">
    <property type="entry name" value="alpha/beta-Hydrolases"/>
    <property type="match status" value="1"/>
</dbReference>
<dbReference type="OrthoDB" id="10263094at2759"/>
<comment type="similarity">
    <text evidence="1">Belongs to the palmitoyl-protein thioesterase family.</text>
</comment>